<dbReference type="Pfam" id="PF25597">
    <property type="entry name" value="SH3_retrovirus"/>
    <property type="match status" value="1"/>
</dbReference>
<dbReference type="InterPro" id="IPR025724">
    <property type="entry name" value="GAG-pre-integrase_dom"/>
</dbReference>
<feature type="compositionally biased region" description="Polar residues" evidence="1">
    <location>
        <begin position="468"/>
        <end position="492"/>
    </location>
</feature>
<evidence type="ECO:0000313" key="4">
    <source>
        <dbReference type="Proteomes" id="UP000323000"/>
    </source>
</evidence>
<evidence type="ECO:0000313" key="3">
    <source>
        <dbReference type="EMBL" id="TXG57696.1"/>
    </source>
</evidence>
<comment type="caution">
    <text evidence="3">The sequence shown here is derived from an EMBL/GenBank/DDBJ whole genome shotgun (WGS) entry which is preliminary data.</text>
</comment>
<dbReference type="InterPro" id="IPR001584">
    <property type="entry name" value="Integrase_cat-core"/>
</dbReference>
<dbReference type="Gene3D" id="3.30.420.10">
    <property type="entry name" value="Ribonuclease H-like superfamily/Ribonuclease H"/>
    <property type="match status" value="1"/>
</dbReference>
<reference evidence="4" key="1">
    <citation type="journal article" date="2019" name="Gigascience">
        <title>De novo genome assembly of the endangered Acer yangbiense, a plant species with extremely small populations endemic to Yunnan Province, China.</title>
        <authorList>
            <person name="Yang J."/>
            <person name="Wariss H.M."/>
            <person name="Tao L."/>
            <person name="Zhang R."/>
            <person name="Yun Q."/>
            <person name="Hollingsworth P."/>
            <person name="Dao Z."/>
            <person name="Luo G."/>
            <person name="Guo H."/>
            <person name="Ma Y."/>
            <person name="Sun W."/>
        </authorList>
    </citation>
    <scope>NUCLEOTIDE SEQUENCE [LARGE SCALE GENOMIC DNA]</scope>
    <source>
        <strain evidence="4">cv. Malutang</strain>
    </source>
</reference>
<dbReference type="InterPro" id="IPR039537">
    <property type="entry name" value="Retrotran_Ty1/copia-like"/>
</dbReference>
<dbReference type="InterPro" id="IPR012337">
    <property type="entry name" value="RNaseH-like_sf"/>
</dbReference>
<evidence type="ECO:0000256" key="1">
    <source>
        <dbReference type="SAM" id="MobiDB-lite"/>
    </source>
</evidence>
<sequence length="533" mass="59599">MKSSCTSGKECRDATLTTDVSDTGDIKSIGAQSRDNMIYFSKFPISTYNKKHVVDEKSNCMLSHSTCTQLNPCVNIVADNCVQNASMNVKDSATLWHNKLGHPSSKILKQILRQMNVSCNVSNFDWCDACKLGKMHQLPYNRSEIKSKSPLEMVYTDIWGPSPMVSATGHKYYISFVDDYTQFTWLFPIVLKSEAFPIFLKFKKHVELQFHTKIRVLQSNMGMEYQSFASSLQQFGIVHRFSCAYTHQQNGVPERKHRHIVETGLTLLAQAKLSLKFWTEAFNAAVILINNLPTSVLKGISLFQALYNKKSNYSYFKAFGCSCFPYTRPYSHVKFGFHYVKCVFIGYSSQHKGYKCLSPTSKVFISKNVLFHEFEFPYLELFPSQLSPAMPPTSGPVLSLSFGQSPTDFVPTSIRASSGTAAAVMGNSGVVENVNALPARVPSSNPCPTSTHGMVTRSKTSKECRDATLTTDVSDTGQAHTKSAAAPTNTRVPNDDLVTRSLPHFRNTSRVKDRSQDRFSATHQTLKRTQING</sequence>
<dbReference type="Proteomes" id="UP000323000">
    <property type="component" value="Chromosome 7"/>
</dbReference>
<dbReference type="PANTHER" id="PTHR42648:SF26">
    <property type="entry name" value="INTEGRASE CATALYTIC DOMAIN-CONTAINING PROTEIN"/>
    <property type="match status" value="1"/>
</dbReference>
<dbReference type="GO" id="GO:0003676">
    <property type="term" value="F:nucleic acid binding"/>
    <property type="evidence" value="ECO:0007669"/>
    <property type="project" value="InterPro"/>
</dbReference>
<feature type="region of interest" description="Disordered" evidence="1">
    <location>
        <begin position="442"/>
        <end position="533"/>
    </location>
</feature>
<name>A0A5C7HN15_9ROSI</name>
<feature type="compositionally biased region" description="Polar residues" evidence="1">
    <location>
        <begin position="442"/>
        <end position="453"/>
    </location>
</feature>
<feature type="compositionally biased region" description="Polar residues" evidence="1">
    <location>
        <begin position="518"/>
        <end position="533"/>
    </location>
</feature>
<accession>A0A5C7HN15</accession>
<dbReference type="PROSITE" id="PS50994">
    <property type="entry name" value="INTEGRASE"/>
    <property type="match status" value="1"/>
</dbReference>
<dbReference type="InterPro" id="IPR036397">
    <property type="entry name" value="RNaseH_sf"/>
</dbReference>
<feature type="domain" description="Integrase catalytic" evidence="2">
    <location>
        <begin position="146"/>
        <end position="310"/>
    </location>
</feature>
<evidence type="ECO:0000259" key="2">
    <source>
        <dbReference type="PROSITE" id="PS50994"/>
    </source>
</evidence>
<organism evidence="3 4">
    <name type="scientific">Acer yangbiense</name>
    <dbReference type="NCBI Taxonomy" id="1000413"/>
    <lineage>
        <taxon>Eukaryota</taxon>
        <taxon>Viridiplantae</taxon>
        <taxon>Streptophyta</taxon>
        <taxon>Embryophyta</taxon>
        <taxon>Tracheophyta</taxon>
        <taxon>Spermatophyta</taxon>
        <taxon>Magnoliopsida</taxon>
        <taxon>eudicotyledons</taxon>
        <taxon>Gunneridae</taxon>
        <taxon>Pentapetalae</taxon>
        <taxon>rosids</taxon>
        <taxon>malvids</taxon>
        <taxon>Sapindales</taxon>
        <taxon>Sapindaceae</taxon>
        <taxon>Hippocastanoideae</taxon>
        <taxon>Acereae</taxon>
        <taxon>Acer</taxon>
    </lineage>
</organism>
<dbReference type="PANTHER" id="PTHR42648">
    <property type="entry name" value="TRANSPOSASE, PUTATIVE-RELATED"/>
    <property type="match status" value="1"/>
</dbReference>
<dbReference type="GO" id="GO:0015074">
    <property type="term" value="P:DNA integration"/>
    <property type="evidence" value="ECO:0007669"/>
    <property type="project" value="InterPro"/>
</dbReference>
<dbReference type="SUPFAM" id="SSF53098">
    <property type="entry name" value="Ribonuclease H-like"/>
    <property type="match status" value="1"/>
</dbReference>
<dbReference type="EMBL" id="VAHF01000007">
    <property type="protein sequence ID" value="TXG57696.1"/>
    <property type="molecule type" value="Genomic_DNA"/>
</dbReference>
<protein>
    <recommendedName>
        <fullName evidence="2">Integrase catalytic domain-containing protein</fullName>
    </recommendedName>
</protein>
<dbReference type="AlphaFoldDB" id="A0A5C7HN15"/>
<dbReference type="Pfam" id="PF13976">
    <property type="entry name" value="gag_pre-integrs"/>
    <property type="match status" value="1"/>
</dbReference>
<proteinExistence type="predicted"/>
<dbReference type="OrthoDB" id="1938465at2759"/>
<keyword evidence="4" id="KW-1185">Reference proteome</keyword>
<gene>
    <name evidence="3" type="ORF">EZV62_015525</name>
</gene>
<dbReference type="InterPro" id="IPR057670">
    <property type="entry name" value="SH3_retrovirus"/>
</dbReference>